<dbReference type="Proteomes" id="UP000032434">
    <property type="component" value="Chromosome 1"/>
</dbReference>
<evidence type="ECO:0000313" key="2">
    <source>
        <dbReference type="EMBL" id="CDR30289.1"/>
    </source>
</evidence>
<protein>
    <submittedName>
        <fullName evidence="2">Uncharacterized protein</fullName>
    </submittedName>
</protein>
<feature type="transmembrane region" description="Helical" evidence="1">
    <location>
        <begin position="12"/>
        <end position="37"/>
    </location>
</feature>
<proteinExistence type="predicted"/>
<accession>A0A061AA75</accession>
<dbReference type="STRING" id="35623.Aocu_02160"/>
<dbReference type="EMBL" id="LK028559">
    <property type="protein sequence ID" value="CDR30289.1"/>
    <property type="molecule type" value="Genomic_DNA"/>
</dbReference>
<dbReference type="RefSeq" id="WP_045748857.1">
    <property type="nucleotide sequence ID" value="NZ_FUZK01000002.1"/>
</dbReference>
<keyword evidence="1" id="KW-1133">Transmembrane helix</keyword>
<dbReference type="InParanoid" id="A0A061AA75"/>
<evidence type="ECO:0000313" key="3">
    <source>
        <dbReference type="Proteomes" id="UP000032434"/>
    </source>
</evidence>
<dbReference type="PATRIC" id="fig|35623.3.peg.216"/>
<dbReference type="KEGG" id="aoc:Aocu_02160"/>
<evidence type="ECO:0000256" key="1">
    <source>
        <dbReference type="SAM" id="Phobius"/>
    </source>
</evidence>
<keyword evidence="3" id="KW-1185">Reference proteome</keyword>
<reference evidence="3" key="1">
    <citation type="submission" date="2014-05" db="EMBL/GenBank/DDBJ databases">
        <authorList>
            <person name="Kube M."/>
        </authorList>
    </citation>
    <scope>NUCLEOTIDE SEQUENCE [LARGE SCALE GENOMIC DNA]</scope>
</reference>
<organism evidence="2 3">
    <name type="scientific">Acholeplasma oculi</name>
    <dbReference type="NCBI Taxonomy" id="35623"/>
    <lineage>
        <taxon>Bacteria</taxon>
        <taxon>Bacillati</taxon>
        <taxon>Mycoplasmatota</taxon>
        <taxon>Mollicutes</taxon>
        <taxon>Acholeplasmatales</taxon>
        <taxon>Acholeplasmataceae</taxon>
        <taxon>Acholeplasma</taxon>
    </lineage>
</organism>
<keyword evidence="1" id="KW-0472">Membrane</keyword>
<feature type="transmembrane region" description="Helical" evidence="1">
    <location>
        <begin position="43"/>
        <end position="60"/>
    </location>
</feature>
<sequence length="233" mass="27539">MKNDKPFTKREYNIFLSLNGLVILVGFILLGIGDIIGNNPLKISGILLMISLIIPLKIYFKRYQGYENLNKIKRIKENTNLLTFEFKHTYEDLLNLIHLSPYFKTNELAIKHASMYRRKDIYVVVEDLSTHDSEIDKIITYIDGLKNRDRGITLYYIAYMETEDIELQDKLKSYYQKFLIDNLNQVRFSDLINEDYHPSNSYFYPGIVSDLKLKTYSKHLFKFIHKKLKGEKA</sequence>
<gene>
    <name evidence="2" type="ORF">Aocu_02160</name>
</gene>
<dbReference type="HOGENOM" id="CLU_1182939_0_0_14"/>
<keyword evidence="1" id="KW-0812">Transmembrane</keyword>
<name>A0A061AA75_9MOLU</name>
<dbReference type="AlphaFoldDB" id="A0A061AA75"/>